<evidence type="ECO:0000313" key="18">
    <source>
        <dbReference type="EMBL" id="TSJ79495.1"/>
    </source>
</evidence>
<dbReference type="SMART" id="SM00086">
    <property type="entry name" value="PAC"/>
    <property type="match status" value="1"/>
</dbReference>
<dbReference type="InterPro" id="IPR005467">
    <property type="entry name" value="His_kinase_dom"/>
</dbReference>
<keyword evidence="11" id="KW-0902">Two-component regulatory system</keyword>
<evidence type="ECO:0000256" key="12">
    <source>
        <dbReference type="ARBA" id="ARBA00023136"/>
    </source>
</evidence>
<dbReference type="EC" id="2.7.13.3" evidence="3"/>
<comment type="caution">
    <text evidence="18">The sequence shown here is derived from an EMBL/GenBank/DDBJ whole genome shotgun (WGS) entry which is preliminary data.</text>
</comment>
<evidence type="ECO:0000256" key="2">
    <source>
        <dbReference type="ARBA" id="ARBA00004370"/>
    </source>
</evidence>
<dbReference type="PROSITE" id="PS50113">
    <property type="entry name" value="PAC"/>
    <property type="match status" value="1"/>
</dbReference>
<dbReference type="Pfam" id="PF00072">
    <property type="entry name" value="Response_reg"/>
    <property type="match status" value="1"/>
</dbReference>
<dbReference type="CDD" id="cd00130">
    <property type="entry name" value="PAS"/>
    <property type="match status" value="1"/>
</dbReference>
<feature type="domain" description="Histidine kinase" evidence="14">
    <location>
        <begin position="366"/>
        <end position="590"/>
    </location>
</feature>
<dbReference type="InterPro" id="IPR011006">
    <property type="entry name" value="CheY-like_superfamily"/>
</dbReference>
<evidence type="ECO:0000259" key="14">
    <source>
        <dbReference type="PROSITE" id="PS50109"/>
    </source>
</evidence>
<dbReference type="FunFam" id="1.10.287.130:FF:000004">
    <property type="entry name" value="Ethylene receptor 1"/>
    <property type="match status" value="1"/>
</dbReference>
<evidence type="ECO:0000313" key="19">
    <source>
        <dbReference type="Proteomes" id="UP000315648"/>
    </source>
</evidence>
<dbReference type="InterPro" id="IPR003594">
    <property type="entry name" value="HATPase_dom"/>
</dbReference>
<dbReference type="RefSeq" id="WP_144230036.1">
    <property type="nucleotide sequence ID" value="NZ_CBCRVV010000015.1"/>
</dbReference>
<evidence type="ECO:0000256" key="13">
    <source>
        <dbReference type="PROSITE-ProRule" id="PRU00169"/>
    </source>
</evidence>
<dbReference type="PROSITE" id="PS50112">
    <property type="entry name" value="PAS"/>
    <property type="match status" value="1"/>
</dbReference>
<dbReference type="InterPro" id="IPR004358">
    <property type="entry name" value="Sig_transdc_His_kin-like_C"/>
</dbReference>
<dbReference type="GO" id="GO:0016020">
    <property type="term" value="C:membrane"/>
    <property type="evidence" value="ECO:0007669"/>
    <property type="project" value="UniProtKB-SubCell"/>
</dbReference>
<evidence type="ECO:0000256" key="10">
    <source>
        <dbReference type="ARBA" id="ARBA00022989"/>
    </source>
</evidence>
<dbReference type="SUPFAM" id="SSF55874">
    <property type="entry name" value="ATPase domain of HSP90 chaperone/DNA topoisomerase II/histidine kinase"/>
    <property type="match status" value="1"/>
</dbReference>
<evidence type="ECO:0000256" key="1">
    <source>
        <dbReference type="ARBA" id="ARBA00000085"/>
    </source>
</evidence>
<dbReference type="PRINTS" id="PR00344">
    <property type="entry name" value="BCTRLSENSOR"/>
</dbReference>
<keyword evidence="9" id="KW-0067">ATP-binding</keyword>
<evidence type="ECO:0000256" key="4">
    <source>
        <dbReference type="ARBA" id="ARBA00022553"/>
    </source>
</evidence>
<dbReference type="SMART" id="SM00091">
    <property type="entry name" value="PAS"/>
    <property type="match status" value="1"/>
</dbReference>
<dbReference type="PROSITE" id="PS50109">
    <property type="entry name" value="HIS_KIN"/>
    <property type="match status" value="1"/>
</dbReference>
<comment type="subcellular location">
    <subcellularLocation>
        <location evidence="2">Membrane</location>
    </subcellularLocation>
</comment>
<dbReference type="Gene3D" id="3.30.450.20">
    <property type="entry name" value="PAS domain"/>
    <property type="match status" value="1"/>
</dbReference>
<keyword evidence="6" id="KW-0812">Transmembrane</keyword>
<evidence type="ECO:0000256" key="5">
    <source>
        <dbReference type="ARBA" id="ARBA00022679"/>
    </source>
</evidence>
<dbReference type="InterPro" id="IPR001789">
    <property type="entry name" value="Sig_transdc_resp-reg_receiver"/>
</dbReference>
<keyword evidence="4 13" id="KW-0597">Phosphoprotein</keyword>
<dbReference type="Gene3D" id="3.40.50.2300">
    <property type="match status" value="1"/>
</dbReference>
<keyword evidence="5" id="KW-0808">Transferase</keyword>
<dbReference type="InterPro" id="IPR001610">
    <property type="entry name" value="PAC"/>
</dbReference>
<keyword evidence="10" id="KW-1133">Transmembrane helix</keyword>
<dbReference type="Gene3D" id="3.30.565.10">
    <property type="entry name" value="Histidine kinase-like ATPase, C-terminal domain"/>
    <property type="match status" value="1"/>
</dbReference>
<keyword evidence="19" id="KW-1185">Reference proteome</keyword>
<dbReference type="FunFam" id="3.30.565.10:FF:000010">
    <property type="entry name" value="Sensor histidine kinase RcsC"/>
    <property type="match status" value="1"/>
</dbReference>
<dbReference type="GO" id="GO:0000155">
    <property type="term" value="F:phosphorelay sensor kinase activity"/>
    <property type="evidence" value="ECO:0007669"/>
    <property type="project" value="InterPro"/>
</dbReference>
<feature type="domain" description="PAS" evidence="16">
    <location>
        <begin position="223"/>
        <end position="269"/>
    </location>
</feature>
<dbReference type="PANTHER" id="PTHR45339:SF1">
    <property type="entry name" value="HYBRID SIGNAL TRANSDUCTION HISTIDINE KINASE J"/>
    <property type="match status" value="1"/>
</dbReference>
<dbReference type="CDD" id="cd16922">
    <property type="entry name" value="HATPase_EvgS-ArcB-TorS-like"/>
    <property type="match status" value="1"/>
</dbReference>
<dbReference type="PANTHER" id="PTHR45339">
    <property type="entry name" value="HYBRID SIGNAL TRANSDUCTION HISTIDINE KINASE J"/>
    <property type="match status" value="1"/>
</dbReference>
<dbReference type="SMART" id="SM00388">
    <property type="entry name" value="HisKA"/>
    <property type="match status" value="1"/>
</dbReference>
<proteinExistence type="predicted"/>
<evidence type="ECO:0000256" key="9">
    <source>
        <dbReference type="ARBA" id="ARBA00022840"/>
    </source>
</evidence>
<dbReference type="InterPro" id="IPR036890">
    <property type="entry name" value="HATPase_C_sf"/>
</dbReference>
<evidence type="ECO:0000256" key="8">
    <source>
        <dbReference type="ARBA" id="ARBA00022777"/>
    </source>
</evidence>
<dbReference type="InterPro" id="IPR035965">
    <property type="entry name" value="PAS-like_dom_sf"/>
</dbReference>
<feature type="domain" description="PAC" evidence="17">
    <location>
        <begin position="294"/>
        <end position="348"/>
    </location>
</feature>
<dbReference type="GO" id="GO:0005524">
    <property type="term" value="F:ATP binding"/>
    <property type="evidence" value="ECO:0007669"/>
    <property type="project" value="UniProtKB-KW"/>
</dbReference>
<dbReference type="CDD" id="cd17546">
    <property type="entry name" value="REC_hyHK_CKI1_RcsC-like"/>
    <property type="match status" value="1"/>
</dbReference>
<sequence>MAVLDRRRFLIAGSAVVFVAGLLGGVLTYHQAEERALEDLTANALKCAVSFQGGELKSLTGTSADLGTPEYAAVKQRLMDLRRVQPGARFVYIFRPQPGTGRVIFLADSEPAGSKQISLPGDEFVEAPDSPGLQSIIATGRPATEGPLKDEFGVWVTAYAPIKYTAATKMTPPDIVGLDISAKAWTSHLYEEAFQTALYVWLLFGLPLVVHGLFHRWSAQQRTIRKLSEAVEQSRSALLITGADSRIEYVNRGLCEQTGYTPAELIGRNWNDFRVEATSPDVLADLVATVRAGRAWEGEWINCRKGGELYPVNGGVSPVLDREGHIMCFIAVLRDMTEPKRAEDELRHAKDRAESGARAKGEFLDTMSHELRTPLNGIVGFTSLLLDTPLTPEQREYVQTVRSSGEALLRLTGDILDYSRMESRPPPLVPQPCEVRALLEEVFDLLACMAAEKKIVLLHHVGSEVPAVAMLDAGRLRQILVNLVGNAVKFTQVGEVEVRVRARAGEVTAVDGLWLDFSVRDTGPGIGEEDQKRLFQPFSQLDSSITRRHGGAGLGLAISRSLVRLMGGEIALRSEPGRGSVFRFNVPTTSVQPRMESLVLAGRRVGLVVRTPGLLRELFRVIAAAGGVPVACRLEELSASSVDLAVVDCDQGVIARVLESAVDITEWPKGAVIGLVTSAQDADDRRHLRAIFHTLLSKPLHHDALVATLVSGMQSADAPAAHPHPRFDLRVLIVDDNAVNLRLLQGMVTALGCRSVTVTGGREALDALAHEERFDLVMLDLRMPDMDGLEVLRRLRAGESGEAARGVWVTIVTADTQTDAREALFTFGCNDFVPKPITLASCIAALQRHQHEGRS</sequence>
<dbReference type="InterPro" id="IPR000014">
    <property type="entry name" value="PAS"/>
</dbReference>
<evidence type="ECO:0000256" key="7">
    <source>
        <dbReference type="ARBA" id="ARBA00022741"/>
    </source>
</evidence>
<dbReference type="Pfam" id="PF02518">
    <property type="entry name" value="HATPase_c"/>
    <property type="match status" value="1"/>
</dbReference>
<accession>A0A556QS74</accession>
<organism evidence="18 19">
    <name type="scientific">Rariglobus hedericola</name>
    <dbReference type="NCBI Taxonomy" id="2597822"/>
    <lineage>
        <taxon>Bacteria</taxon>
        <taxon>Pseudomonadati</taxon>
        <taxon>Verrucomicrobiota</taxon>
        <taxon>Opitutia</taxon>
        <taxon>Opitutales</taxon>
        <taxon>Opitutaceae</taxon>
        <taxon>Rariglobus</taxon>
    </lineage>
</organism>
<dbReference type="SUPFAM" id="SSF47384">
    <property type="entry name" value="Homodimeric domain of signal transducing histidine kinase"/>
    <property type="match status" value="1"/>
</dbReference>
<dbReference type="PROSITE" id="PS50110">
    <property type="entry name" value="RESPONSE_REGULATORY"/>
    <property type="match status" value="1"/>
</dbReference>
<protein>
    <recommendedName>
        <fullName evidence="3">histidine kinase</fullName>
        <ecNumber evidence="3">2.7.13.3</ecNumber>
    </recommendedName>
</protein>
<keyword evidence="7" id="KW-0547">Nucleotide-binding</keyword>
<keyword evidence="12" id="KW-0472">Membrane</keyword>
<dbReference type="Gene3D" id="1.10.287.130">
    <property type="match status" value="1"/>
</dbReference>
<dbReference type="SMART" id="SM00387">
    <property type="entry name" value="HATPase_c"/>
    <property type="match status" value="1"/>
</dbReference>
<evidence type="ECO:0000256" key="3">
    <source>
        <dbReference type="ARBA" id="ARBA00012438"/>
    </source>
</evidence>
<evidence type="ECO:0000259" key="17">
    <source>
        <dbReference type="PROSITE" id="PS50113"/>
    </source>
</evidence>
<evidence type="ECO:0000259" key="16">
    <source>
        <dbReference type="PROSITE" id="PS50112"/>
    </source>
</evidence>
<dbReference type="EMBL" id="VMBG01000001">
    <property type="protein sequence ID" value="TSJ79495.1"/>
    <property type="molecule type" value="Genomic_DNA"/>
</dbReference>
<dbReference type="NCBIfam" id="TIGR00229">
    <property type="entry name" value="sensory_box"/>
    <property type="match status" value="1"/>
</dbReference>
<evidence type="ECO:0000256" key="11">
    <source>
        <dbReference type="ARBA" id="ARBA00023012"/>
    </source>
</evidence>
<dbReference type="SMART" id="SM00448">
    <property type="entry name" value="REC"/>
    <property type="match status" value="1"/>
</dbReference>
<feature type="domain" description="Response regulatory" evidence="15">
    <location>
        <begin position="730"/>
        <end position="850"/>
    </location>
</feature>
<dbReference type="InterPro" id="IPR036097">
    <property type="entry name" value="HisK_dim/P_sf"/>
</dbReference>
<comment type="catalytic activity">
    <reaction evidence="1">
        <text>ATP + protein L-histidine = ADP + protein N-phospho-L-histidine.</text>
        <dbReference type="EC" id="2.7.13.3"/>
    </reaction>
</comment>
<dbReference type="InterPro" id="IPR003661">
    <property type="entry name" value="HisK_dim/P_dom"/>
</dbReference>
<evidence type="ECO:0000259" key="15">
    <source>
        <dbReference type="PROSITE" id="PS50110"/>
    </source>
</evidence>
<keyword evidence="8" id="KW-0418">Kinase</keyword>
<dbReference type="Pfam" id="PF13426">
    <property type="entry name" value="PAS_9"/>
    <property type="match status" value="1"/>
</dbReference>
<name>A0A556QS74_9BACT</name>
<gene>
    <name evidence="18" type="ORF">FPL22_09465</name>
</gene>
<evidence type="ECO:0000256" key="6">
    <source>
        <dbReference type="ARBA" id="ARBA00022692"/>
    </source>
</evidence>
<dbReference type="InterPro" id="IPR000700">
    <property type="entry name" value="PAS-assoc_C"/>
</dbReference>
<dbReference type="AlphaFoldDB" id="A0A556QS74"/>
<dbReference type="Pfam" id="PF00512">
    <property type="entry name" value="HisKA"/>
    <property type="match status" value="1"/>
</dbReference>
<dbReference type="OrthoDB" id="184708at2"/>
<reference evidence="18 19" key="1">
    <citation type="submission" date="2019-07" db="EMBL/GenBank/DDBJ databases">
        <title>Description of 53C-WASEF.</title>
        <authorList>
            <person name="Pitt A."/>
            <person name="Hahn M.W."/>
        </authorList>
    </citation>
    <scope>NUCLEOTIDE SEQUENCE [LARGE SCALE GENOMIC DNA]</scope>
    <source>
        <strain evidence="18 19">53C-WASEF</strain>
    </source>
</reference>
<dbReference type="SUPFAM" id="SSF55785">
    <property type="entry name" value="PYP-like sensor domain (PAS domain)"/>
    <property type="match status" value="1"/>
</dbReference>
<feature type="modified residue" description="4-aspartylphosphate" evidence="13">
    <location>
        <position position="780"/>
    </location>
</feature>
<dbReference type="SUPFAM" id="SSF52172">
    <property type="entry name" value="CheY-like"/>
    <property type="match status" value="1"/>
</dbReference>
<dbReference type="CDD" id="cd00082">
    <property type="entry name" value="HisKA"/>
    <property type="match status" value="1"/>
</dbReference>
<dbReference type="Proteomes" id="UP000315648">
    <property type="component" value="Unassembled WGS sequence"/>
</dbReference>